<dbReference type="Proteomes" id="UP000693970">
    <property type="component" value="Unassembled WGS sequence"/>
</dbReference>
<keyword evidence="4" id="KW-0408">Iron</keyword>
<name>A0A9K3LT83_9STRA</name>
<reference evidence="9" key="1">
    <citation type="journal article" date="2021" name="Sci. Rep.">
        <title>Diploid genomic architecture of Nitzschia inconspicua, an elite biomass production diatom.</title>
        <authorList>
            <person name="Oliver A."/>
            <person name="Podell S."/>
            <person name="Pinowska A."/>
            <person name="Traller J.C."/>
            <person name="Smith S.R."/>
            <person name="McClure R."/>
            <person name="Beliaev A."/>
            <person name="Bohutskyi P."/>
            <person name="Hill E.A."/>
            <person name="Rabines A."/>
            <person name="Zheng H."/>
            <person name="Allen L.Z."/>
            <person name="Kuo A."/>
            <person name="Grigoriev I.V."/>
            <person name="Allen A.E."/>
            <person name="Hazlebeck D."/>
            <person name="Allen E.E."/>
        </authorList>
    </citation>
    <scope>NUCLEOTIDE SEQUENCE</scope>
    <source>
        <strain evidence="9">Hildebrandi</strain>
    </source>
</reference>
<evidence type="ECO:0000313" key="10">
    <source>
        <dbReference type="Proteomes" id="UP000693970"/>
    </source>
</evidence>
<dbReference type="CDD" id="cd00207">
    <property type="entry name" value="fer2"/>
    <property type="match status" value="1"/>
</dbReference>
<comment type="similarity">
    <text evidence="1">Belongs to the adrenodoxin/putidaredoxin family.</text>
</comment>
<dbReference type="GO" id="GO:0046872">
    <property type="term" value="F:metal ion binding"/>
    <property type="evidence" value="ECO:0007669"/>
    <property type="project" value="UniProtKB-KW"/>
</dbReference>
<evidence type="ECO:0000256" key="7">
    <source>
        <dbReference type="SAM" id="MobiDB-lite"/>
    </source>
</evidence>
<dbReference type="EMBL" id="JAGRRH010000006">
    <property type="protein sequence ID" value="KAG7367772.1"/>
    <property type="molecule type" value="Genomic_DNA"/>
</dbReference>
<evidence type="ECO:0000256" key="3">
    <source>
        <dbReference type="ARBA" id="ARBA00022723"/>
    </source>
</evidence>
<proteinExistence type="inferred from homology"/>
<comment type="cofactor">
    <cofactor evidence="6">
        <name>[2Fe-2S] cluster</name>
        <dbReference type="ChEBI" id="CHEBI:190135"/>
    </cofactor>
</comment>
<keyword evidence="10" id="KW-1185">Reference proteome</keyword>
<evidence type="ECO:0000256" key="2">
    <source>
        <dbReference type="ARBA" id="ARBA00022714"/>
    </source>
</evidence>
<gene>
    <name evidence="9" type="ORF">IV203_030515</name>
</gene>
<dbReference type="InterPro" id="IPR001041">
    <property type="entry name" value="2Fe-2S_ferredoxin-type"/>
</dbReference>
<comment type="caution">
    <text evidence="9">The sequence shown here is derived from an EMBL/GenBank/DDBJ whole genome shotgun (WGS) entry which is preliminary data.</text>
</comment>
<feature type="region of interest" description="Disordered" evidence="7">
    <location>
        <begin position="72"/>
        <end position="117"/>
    </location>
</feature>
<dbReference type="OrthoDB" id="5987010at2759"/>
<dbReference type="PANTHER" id="PTHR23426:SF65">
    <property type="entry name" value="FERREDOXIN-2, MITOCHONDRIAL"/>
    <property type="match status" value="1"/>
</dbReference>
<evidence type="ECO:0000256" key="5">
    <source>
        <dbReference type="ARBA" id="ARBA00023014"/>
    </source>
</evidence>
<dbReference type="GO" id="GO:0051537">
    <property type="term" value="F:2 iron, 2 sulfur cluster binding"/>
    <property type="evidence" value="ECO:0007669"/>
    <property type="project" value="UniProtKB-KW"/>
</dbReference>
<dbReference type="AlphaFoldDB" id="A0A9K3LT83"/>
<feature type="compositionally biased region" description="Low complexity" evidence="7">
    <location>
        <begin position="73"/>
        <end position="86"/>
    </location>
</feature>
<sequence length="360" mass="40021">MAVMMVMMFRFRLWRFMSAAVMILTFGWGFQVSPFTKPTVVLRRQRAVPSTSITAILPSHTCTTLQRNLQHKNNINNNNNNNNNNNWPLCRLSSTNNDDGDNTTTDDNIPNEDDDGRIDVSIDPRLYRIRLSRAPGIEWGTDLSFSFVYVRDMDPAGQASMSGLVQKGDQLCEILPVSTTTTTTLTTATGASSKPISVLGASFDFVMTSFASLDKTVSEMDLVFFRGTKQELKELCNGEASKSDIDLVTVTVIENKGSSQERLTRLKAPSGTNIRQLLVDNNINVYQSITRWTNCKGKQLCGTCIVNIADGLPNTNWKSMDEASTLRSNPDSYRLSCVAFAHGDVTVETFPPINADQWTR</sequence>
<evidence type="ECO:0000256" key="6">
    <source>
        <dbReference type="ARBA" id="ARBA00034078"/>
    </source>
</evidence>
<dbReference type="GO" id="GO:0140647">
    <property type="term" value="P:P450-containing electron transport chain"/>
    <property type="evidence" value="ECO:0007669"/>
    <property type="project" value="InterPro"/>
</dbReference>
<evidence type="ECO:0000256" key="4">
    <source>
        <dbReference type="ARBA" id="ARBA00023004"/>
    </source>
</evidence>
<keyword evidence="5" id="KW-0411">Iron-sulfur</keyword>
<dbReference type="PANTHER" id="PTHR23426">
    <property type="entry name" value="FERREDOXIN/ADRENODOXIN"/>
    <property type="match status" value="1"/>
</dbReference>
<dbReference type="InterPro" id="IPR001055">
    <property type="entry name" value="Adrenodoxin-like"/>
</dbReference>
<evidence type="ECO:0000313" key="9">
    <source>
        <dbReference type="EMBL" id="KAG7367772.1"/>
    </source>
</evidence>
<organism evidence="9 10">
    <name type="scientific">Nitzschia inconspicua</name>
    <dbReference type="NCBI Taxonomy" id="303405"/>
    <lineage>
        <taxon>Eukaryota</taxon>
        <taxon>Sar</taxon>
        <taxon>Stramenopiles</taxon>
        <taxon>Ochrophyta</taxon>
        <taxon>Bacillariophyta</taxon>
        <taxon>Bacillariophyceae</taxon>
        <taxon>Bacillariophycidae</taxon>
        <taxon>Bacillariales</taxon>
        <taxon>Bacillariaceae</taxon>
        <taxon>Nitzschia</taxon>
    </lineage>
</organism>
<evidence type="ECO:0000259" key="8">
    <source>
        <dbReference type="PROSITE" id="PS51085"/>
    </source>
</evidence>
<accession>A0A9K3LT83</accession>
<dbReference type="PROSITE" id="PS51085">
    <property type="entry name" value="2FE2S_FER_2"/>
    <property type="match status" value="1"/>
</dbReference>
<keyword evidence="2" id="KW-0001">2Fe-2S</keyword>
<protein>
    <submittedName>
        <fullName evidence="9">Ferredoxin</fullName>
    </submittedName>
</protein>
<dbReference type="GO" id="GO:0009055">
    <property type="term" value="F:electron transfer activity"/>
    <property type="evidence" value="ECO:0007669"/>
    <property type="project" value="TreeGrafter"/>
</dbReference>
<evidence type="ECO:0000256" key="1">
    <source>
        <dbReference type="ARBA" id="ARBA00010914"/>
    </source>
</evidence>
<dbReference type="GO" id="GO:0005739">
    <property type="term" value="C:mitochondrion"/>
    <property type="evidence" value="ECO:0007669"/>
    <property type="project" value="TreeGrafter"/>
</dbReference>
<feature type="domain" description="2Fe-2S ferredoxin-type" evidence="8">
    <location>
        <begin position="248"/>
        <end position="353"/>
    </location>
</feature>
<reference evidence="9" key="2">
    <citation type="submission" date="2021-04" db="EMBL/GenBank/DDBJ databases">
        <authorList>
            <person name="Podell S."/>
        </authorList>
    </citation>
    <scope>NUCLEOTIDE SEQUENCE</scope>
    <source>
        <strain evidence="9">Hildebrandi</strain>
    </source>
</reference>
<keyword evidence="3" id="KW-0479">Metal-binding</keyword>